<dbReference type="InterPro" id="IPR019734">
    <property type="entry name" value="TPR_rpt"/>
</dbReference>
<dbReference type="PANTHER" id="PTHR12788">
    <property type="entry name" value="PROTEIN-TYROSINE SULFOTRANSFERASE 2"/>
    <property type="match status" value="1"/>
</dbReference>
<evidence type="ECO:0000256" key="1">
    <source>
        <dbReference type="ARBA" id="ARBA00022679"/>
    </source>
</evidence>
<keyword evidence="1" id="KW-0808">Transferase</keyword>
<protein>
    <submittedName>
        <fullName evidence="3">Sulfotransferase</fullName>
    </submittedName>
</protein>
<dbReference type="PANTHER" id="PTHR12788:SF10">
    <property type="entry name" value="PROTEIN-TYROSINE SULFOTRANSFERASE"/>
    <property type="match status" value="1"/>
</dbReference>
<gene>
    <name evidence="3" type="ORF">ISP20_19900</name>
</gene>
<dbReference type="InterPro" id="IPR026634">
    <property type="entry name" value="TPST-like"/>
</dbReference>
<dbReference type="SMART" id="SM00028">
    <property type="entry name" value="TPR"/>
    <property type="match status" value="3"/>
</dbReference>
<dbReference type="Gene3D" id="3.40.50.300">
    <property type="entry name" value="P-loop containing nucleotide triphosphate hydrolases"/>
    <property type="match status" value="1"/>
</dbReference>
<sequence length="525" mass="58582">MTDPADLYAQLVQAFNQRQWQRARELAARLLPLAPDHGGVYYIAGIASLELGFMPYALGLLHKATDLEPGRADFAAQFAKALAMVRRSKEALAVADRAMALKPGDPFSFDTLGTVYTQSHAHERAAEAFGAASELEPRQAAYRFNLATSLVANGDMDAAERALETCIALDPTFWKAHLTLAQLRKQAPASNHTARLELLAASHPRDGDAQTYLHMALAKEYEDLGDYARAFDSLTRGKAPGKAMERYTRAADKAIFDALIESFPSPMTHTNGDPTHEPIFVIGMPRSGTTLVERIISSHPDVYSAGELQNFGVLVKRLSGSATPELFDLDTVRRAQQLDWATLGSEYLASTRPATGHRPRFIDKLPHNFLYAGHIAHALPHAKIICLRRDPVDTCLSNFRQLFAALSSYYGYSFDLLDTGFHYLQFERIMAHWKRVMPGRVLEVSYEALVDHQEERSRELLAFCGLPWDERCLRFEANEAPVNTASAVQVRSSIYRTSMKRWKRYEAQLGPLLDLLTQAGVTIER</sequence>
<dbReference type="InterPro" id="IPR011990">
    <property type="entry name" value="TPR-like_helical_dom_sf"/>
</dbReference>
<dbReference type="RefSeq" id="WP_204637892.1">
    <property type="nucleotide sequence ID" value="NZ_JADIKC010000012.1"/>
</dbReference>
<dbReference type="InterPro" id="IPR027417">
    <property type="entry name" value="P-loop_NTPase"/>
</dbReference>
<reference evidence="3 4" key="1">
    <citation type="submission" date="2020-10" db="EMBL/GenBank/DDBJ databases">
        <title>Phylogeny of dyella-like bacteria.</title>
        <authorList>
            <person name="Fu J."/>
        </authorList>
    </citation>
    <scope>NUCLEOTIDE SEQUENCE [LARGE SCALE GENOMIC DNA]</scope>
    <source>
        <strain evidence="3 4">THG-B117</strain>
    </source>
</reference>
<feature type="repeat" description="TPR" evidence="2">
    <location>
        <begin position="106"/>
        <end position="139"/>
    </location>
</feature>
<keyword evidence="4" id="KW-1185">Reference proteome</keyword>
<dbReference type="SUPFAM" id="SSF52540">
    <property type="entry name" value="P-loop containing nucleoside triphosphate hydrolases"/>
    <property type="match status" value="1"/>
</dbReference>
<accession>A0ABS2JWP5</accession>
<keyword evidence="2" id="KW-0802">TPR repeat</keyword>
<evidence type="ECO:0000313" key="3">
    <source>
        <dbReference type="EMBL" id="MBM7123437.1"/>
    </source>
</evidence>
<dbReference type="PROSITE" id="PS50005">
    <property type="entry name" value="TPR"/>
    <property type="match status" value="1"/>
</dbReference>
<evidence type="ECO:0000313" key="4">
    <source>
        <dbReference type="Proteomes" id="UP001430065"/>
    </source>
</evidence>
<proteinExistence type="predicted"/>
<dbReference type="Pfam" id="PF13181">
    <property type="entry name" value="TPR_8"/>
    <property type="match status" value="1"/>
</dbReference>
<organism evidence="3 4">
    <name type="scientific">Dyella kyungheensis</name>
    <dbReference type="NCBI Taxonomy" id="1242174"/>
    <lineage>
        <taxon>Bacteria</taxon>
        <taxon>Pseudomonadati</taxon>
        <taxon>Pseudomonadota</taxon>
        <taxon>Gammaproteobacteria</taxon>
        <taxon>Lysobacterales</taxon>
        <taxon>Rhodanobacteraceae</taxon>
        <taxon>Dyella</taxon>
    </lineage>
</organism>
<dbReference type="Proteomes" id="UP001430065">
    <property type="component" value="Unassembled WGS sequence"/>
</dbReference>
<evidence type="ECO:0000256" key="2">
    <source>
        <dbReference type="PROSITE-ProRule" id="PRU00339"/>
    </source>
</evidence>
<dbReference type="Pfam" id="PF13469">
    <property type="entry name" value="Sulfotransfer_3"/>
    <property type="match status" value="1"/>
</dbReference>
<dbReference type="SUPFAM" id="SSF48452">
    <property type="entry name" value="TPR-like"/>
    <property type="match status" value="1"/>
</dbReference>
<name>A0ABS2JWP5_9GAMM</name>
<dbReference type="Gene3D" id="1.25.40.10">
    <property type="entry name" value="Tetratricopeptide repeat domain"/>
    <property type="match status" value="2"/>
</dbReference>
<dbReference type="EMBL" id="JADIKC010000012">
    <property type="protein sequence ID" value="MBM7123437.1"/>
    <property type="molecule type" value="Genomic_DNA"/>
</dbReference>
<comment type="caution">
    <text evidence="3">The sequence shown here is derived from an EMBL/GenBank/DDBJ whole genome shotgun (WGS) entry which is preliminary data.</text>
</comment>